<name>A0A6V8NPF9_9ACTN</name>
<dbReference type="GO" id="GO:0043531">
    <property type="term" value="F:ADP binding"/>
    <property type="evidence" value="ECO:0007669"/>
    <property type="project" value="TreeGrafter"/>
</dbReference>
<dbReference type="GO" id="GO:0005524">
    <property type="term" value="F:ATP binding"/>
    <property type="evidence" value="ECO:0007669"/>
    <property type="project" value="UniProtKB-KW"/>
</dbReference>
<dbReference type="PANTHER" id="PTHR11406:SF23">
    <property type="entry name" value="PHOSPHOGLYCERATE KINASE 1, CHLOROPLASTIC-RELATED"/>
    <property type="match status" value="1"/>
</dbReference>
<dbReference type="Gene3D" id="3.40.50.1260">
    <property type="entry name" value="Phosphoglycerate kinase, N-terminal domain"/>
    <property type="match status" value="2"/>
</dbReference>
<dbReference type="CDD" id="cd00318">
    <property type="entry name" value="Phosphoglycerate_kinase"/>
    <property type="match status" value="1"/>
</dbReference>
<feature type="binding site" evidence="12 14">
    <location>
        <begin position="350"/>
        <end position="353"/>
    </location>
    <ligand>
        <name>ATP</name>
        <dbReference type="ChEBI" id="CHEBI:30616"/>
    </ligand>
</feature>
<evidence type="ECO:0000256" key="15">
    <source>
        <dbReference type="RuleBase" id="RU000532"/>
    </source>
</evidence>
<dbReference type="InterPro" id="IPR001576">
    <property type="entry name" value="Phosphoglycerate_kinase"/>
</dbReference>
<evidence type="ECO:0000313" key="16">
    <source>
        <dbReference type="EMBL" id="GFP21151.1"/>
    </source>
</evidence>
<evidence type="ECO:0000256" key="1">
    <source>
        <dbReference type="ARBA" id="ARBA00000642"/>
    </source>
</evidence>
<feature type="binding site" evidence="13">
    <location>
        <position position="119"/>
    </location>
    <ligand>
        <name>(2R)-3-phosphoglycerate</name>
        <dbReference type="ChEBI" id="CHEBI:58272"/>
    </ligand>
</feature>
<comment type="subunit">
    <text evidence="4 12">Monomer.</text>
</comment>
<keyword evidence="9 12" id="KW-0418">Kinase</keyword>
<feature type="binding site" evidence="12 14">
    <location>
        <position position="324"/>
    </location>
    <ligand>
        <name>ATP</name>
        <dbReference type="ChEBI" id="CHEBI:30616"/>
    </ligand>
</feature>
<dbReference type="Proteomes" id="UP000580051">
    <property type="component" value="Unassembled WGS sequence"/>
</dbReference>
<dbReference type="RefSeq" id="WP_176226288.1">
    <property type="nucleotide sequence ID" value="NZ_BLRV01000021.1"/>
</dbReference>
<dbReference type="EC" id="2.7.2.3" evidence="5 12"/>
<comment type="pathway">
    <text evidence="2 12">Carbohydrate degradation; glycolysis; pyruvate from D-glyceraldehyde 3-phosphate: step 2/5.</text>
</comment>
<keyword evidence="11 12" id="KW-0324">Glycolysis</keyword>
<dbReference type="UniPathway" id="UPA00109">
    <property type="reaction ID" value="UER00185"/>
</dbReference>
<evidence type="ECO:0000256" key="2">
    <source>
        <dbReference type="ARBA" id="ARBA00004838"/>
    </source>
</evidence>
<dbReference type="GO" id="GO:0005829">
    <property type="term" value="C:cytosol"/>
    <property type="evidence" value="ECO:0007669"/>
    <property type="project" value="TreeGrafter"/>
</dbReference>
<dbReference type="GO" id="GO:0006094">
    <property type="term" value="P:gluconeogenesis"/>
    <property type="evidence" value="ECO:0007669"/>
    <property type="project" value="TreeGrafter"/>
</dbReference>
<keyword evidence="10 12" id="KW-0067">ATP-binding</keyword>
<keyword evidence="12" id="KW-0963">Cytoplasm</keyword>
<dbReference type="Pfam" id="PF00162">
    <property type="entry name" value="PGK"/>
    <property type="match status" value="1"/>
</dbReference>
<dbReference type="PIRSF" id="PIRSF000724">
    <property type="entry name" value="Pgk"/>
    <property type="match status" value="1"/>
</dbReference>
<dbReference type="PRINTS" id="PR00477">
    <property type="entry name" value="PHGLYCKINASE"/>
</dbReference>
<evidence type="ECO:0000256" key="10">
    <source>
        <dbReference type="ARBA" id="ARBA00022840"/>
    </source>
</evidence>
<feature type="binding site" evidence="13">
    <location>
        <position position="152"/>
    </location>
    <ligand>
        <name>(2R)-3-phosphoglycerate</name>
        <dbReference type="ChEBI" id="CHEBI:58272"/>
    </ligand>
</feature>
<keyword evidence="8 12" id="KW-0547">Nucleotide-binding</keyword>
<accession>A0A6V8NPF9</accession>
<comment type="catalytic activity">
    <reaction evidence="1 12 15">
        <text>(2R)-3-phosphoglycerate + ATP = (2R)-3-phospho-glyceroyl phosphate + ADP</text>
        <dbReference type="Rhea" id="RHEA:14801"/>
        <dbReference type="ChEBI" id="CHEBI:30616"/>
        <dbReference type="ChEBI" id="CHEBI:57604"/>
        <dbReference type="ChEBI" id="CHEBI:58272"/>
        <dbReference type="ChEBI" id="CHEBI:456216"/>
        <dbReference type="EC" id="2.7.2.3"/>
    </reaction>
</comment>
<dbReference type="HAMAP" id="MF_00145">
    <property type="entry name" value="Phosphoglyc_kinase"/>
    <property type="match status" value="1"/>
</dbReference>
<gene>
    <name evidence="12" type="primary">pgk</name>
    <name evidence="16" type="ORF">HKBW3S06_00377</name>
</gene>
<evidence type="ECO:0000256" key="6">
    <source>
        <dbReference type="ARBA" id="ARBA00016471"/>
    </source>
</evidence>
<evidence type="ECO:0000256" key="5">
    <source>
        <dbReference type="ARBA" id="ARBA00013061"/>
    </source>
</evidence>
<comment type="similarity">
    <text evidence="3 12 15">Belongs to the phosphoglycerate kinase family.</text>
</comment>
<feature type="binding site" evidence="12">
    <location>
        <position position="37"/>
    </location>
    <ligand>
        <name>substrate</name>
    </ligand>
</feature>
<dbReference type="EMBL" id="BLRV01000021">
    <property type="protein sequence ID" value="GFP21151.1"/>
    <property type="molecule type" value="Genomic_DNA"/>
</dbReference>
<dbReference type="GO" id="GO:0004618">
    <property type="term" value="F:phosphoglycerate kinase activity"/>
    <property type="evidence" value="ECO:0007669"/>
    <property type="project" value="UniProtKB-UniRule"/>
</dbReference>
<evidence type="ECO:0000256" key="12">
    <source>
        <dbReference type="HAMAP-Rule" id="MF_00145"/>
    </source>
</evidence>
<evidence type="ECO:0000256" key="14">
    <source>
        <dbReference type="PIRSR" id="PIRSR000724-2"/>
    </source>
</evidence>
<comment type="subcellular location">
    <subcellularLocation>
        <location evidence="12">Cytoplasm</location>
    </subcellularLocation>
</comment>
<feature type="binding site" evidence="12">
    <location>
        <position position="119"/>
    </location>
    <ligand>
        <name>substrate</name>
    </ligand>
</feature>
<dbReference type="PANTHER" id="PTHR11406">
    <property type="entry name" value="PHOSPHOGLYCERATE KINASE"/>
    <property type="match status" value="1"/>
</dbReference>
<feature type="binding site" evidence="13">
    <location>
        <position position="37"/>
    </location>
    <ligand>
        <name>(2R)-3-phosphoglycerate</name>
        <dbReference type="ChEBI" id="CHEBI:58272"/>
    </ligand>
</feature>
<evidence type="ECO:0000256" key="4">
    <source>
        <dbReference type="ARBA" id="ARBA00011245"/>
    </source>
</evidence>
<dbReference type="GO" id="GO:0006096">
    <property type="term" value="P:glycolytic process"/>
    <property type="evidence" value="ECO:0007669"/>
    <property type="project" value="UniProtKB-UniRule"/>
</dbReference>
<feature type="binding site" evidence="12 13">
    <location>
        <begin position="60"/>
        <end position="63"/>
    </location>
    <ligand>
        <name>substrate</name>
    </ligand>
</feature>
<feature type="binding site" evidence="12">
    <location>
        <position position="152"/>
    </location>
    <ligand>
        <name>substrate</name>
    </ligand>
</feature>
<evidence type="ECO:0000256" key="7">
    <source>
        <dbReference type="ARBA" id="ARBA00022679"/>
    </source>
</evidence>
<evidence type="ECO:0000256" key="3">
    <source>
        <dbReference type="ARBA" id="ARBA00008982"/>
    </source>
</evidence>
<protein>
    <recommendedName>
        <fullName evidence="6 12">Phosphoglycerate kinase</fullName>
        <ecNumber evidence="5 12">2.7.2.3</ecNumber>
    </recommendedName>
</protein>
<dbReference type="FunFam" id="3.40.50.1260:FF:000003">
    <property type="entry name" value="Phosphoglycerate kinase"/>
    <property type="match status" value="1"/>
</dbReference>
<evidence type="ECO:0000313" key="17">
    <source>
        <dbReference type="Proteomes" id="UP000580051"/>
    </source>
</evidence>
<evidence type="ECO:0000256" key="13">
    <source>
        <dbReference type="PIRSR" id="PIRSR000724-1"/>
    </source>
</evidence>
<sequence>MNKKTIRDVDLEGKWVLVRVDYNVPLNDRGEVTDNTRIKRSLPTLKYLLEKDARIILMSHLGRPKGQVVDKYRLDPVARELESLLGVKVKKMDAIYSPQVAAEVRNMKDREIILLENLRFDPGEEKNDDTLARNLASLADIYVNDAFGAAHRAHASVVGVTRYLPSVAGFLMESELKALYSLLKSPQKPFVVILGGSKVSDKLKIMNRFLEVADALLIGGGMCFTFLKAQGYEIGRSICEEELVSYCRDVLAKGERNRVKILLPEDLVVADGFKEDASYATVNVGSIPPDWMGLDIGPRTADKFCQEITEARTVFWNGPMGVFEWGNFEGGTRRVAEAVAQSEAYTVAGGGDTLAAIGKDGVEDRIDHISTGGGASLELLGGESLPGVEALEDSQ</sequence>
<comment type="caution">
    <text evidence="16">The sequence shown here is derived from an EMBL/GenBank/DDBJ whole genome shotgun (WGS) entry which is preliminary data.</text>
</comment>
<evidence type="ECO:0000256" key="9">
    <source>
        <dbReference type="ARBA" id="ARBA00022777"/>
    </source>
</evidence>
<keyword evidence="7 12" id="KW-0808">Transferase</keyword>
<proteinExistence type="inferred from homology"/>
<dbReference type="FunFam" id="3.40.50.1260:FF:000006">
    <property type="entry name" value="Phosphoglycerate kinase"/>
    <property type="match status" value="1"/>
</dbReference>
<evidence type="ECO:0000256" key="8">
    <source>
        <dbReference type="ARBA" id="ARBA00022741"/>
    </source>
</evidence>
<feature type="binding site" evidence="12 14">
    <location>
        <position position="202"/>
    </location>
    <ligand>
        <name>ATP</name>
        <dbReference type="ChEBI" id="CHEBI:30616"/>
    </ligand>
</feature>
<reference evidence="16 17" key="1">
    <citation type="journal article" date="2020" name="Front. Microbiol.">
        <title>Single-cell genomics of novel Actinobacteria with the Wood-Ljungdahl pathway discovered in a serpentinizing system.</title>
        <authorList>
            <person name="Merino N."/>
            <person name="Kawai M."/>
            <person name="Boyd E.S."/>
            <person name="Colman D.R."/>
            <person name="McGlynn S.E."/>
            <person name="Nealson K.H."/>
            <person name="Kurokawa K."/>
            <person name="Hongoh Y."/>
        </authorList>
    </citation>
    <scope>NUCLEOTIDE SEQUENCE [LARGE SCALE GENOMIC DNA]</scope>
    <source>
        <strain evidence="16 17">S06</strain>
    </source>
</reference>
<feature type="binding site" evidence="12">
    <location>
        <position position="293"/>
    </location>
    <ligand>
        <name>ATP</name>
        <dbReference type="ChEBI" id="CHEBI:30616"/>
    </ligand>
</feature>
<dbReference type="InterPro" id="IPR015824">
    <property type="entry name" value="Phosphoglycerate_kinase_N"/>
</dbReference>
<dbReference type="SUPFAM" id="SSF53748">
    <property type="entry name" value="Phosphoglycerate kinase"/>
    <property type="match status" value="1"/>
</dbReference>
<dbReference type="InterPro" id="IPR036043">
    <property type="entry name" value="Phosphoglycerate_kinase_sf"/>
</dbReference>
<organism evidence="16 17">
    <name type="scientific">Candidatus Hakubella thermalkaliphila</name>
    <dbReference type="NCBI Taxonomy" id="2754717"/>
    <lineage>
        <taxon>Bacteria</taxon>
        <taxon>Bacillati</taxon>
        <taxon>Actinomycetota</taxon>
        <taxon>Actinomycetota incertae sedis</taxon>
        <taxon>Candidatus Hakubellales</taxon>
        <taxon>Candidatus Hakubellaceae</taxon>
        <taxon>Candidatus Hakubella</taxon>
    </lineage>
</organism>
<feature type="binding site" evidence="12 13">
    <location>
        <begin position="21"/>
        <end position="23"/>
    </location>
    <ligand>
        <name>substrate</name>
    </ligand>
</feature>
<evidence type="ECO:0000256" key="11">
    <source>
        <dbReference type="ARBA" id="ARBA00023152"/>
    </source>
</evidence>
<dbReference type="AlphaFoldDB" id="A0A6V8NPF9"/>